<proteinExistence type="predicted"/>
<evidence type="ECO:0008006" key="6">
    <source>
        <dbReference type="Google" id="ProtNLM"/>
    </source>
</evidence>
<feature type="region of interest" description="Disordered" evidence="1">
    <location>
        <begin position="888"/>
        <end position="930"/>
    </location>
</feature>
<evidence type="ECO:0000313" key="5">
    <source>
        <dbReference type="Proteomes" id="UP000232323"/>
    </source>
</evidence>
<feature type="region of interest" description="Disordered" evidence="1">
    <location>
        <begin position="1489"/>
        <end position="1530"/>
    </location>
</feature>
<dbReference type="STRING" id="1157962.A0A250XGY0"/>
<dbReference type="Proteomes" id="UP000232323">
    <property type="component" value="Unassembled WGS sequence"/>
</dbReference>
<evidence type="ECO:0000313" key="4">
    <source>
        <dbReference type="EMBL" id="GAX82169.1"/>
    </source>
</evidence>
<feature type="compositionally biased region" description="Polar residues" evidence="1">
    <location>
        <begin position="2428"/>
        <end position="2439"/>
    </location>
</feature>
<dbReference type="EMBL" id="BEGY01000076">
    <property type="protein sequence ID" value="GAX82169.1"/>
    <property type="molecule type" value="Genomic_DNA"/>
</dbReference>
<evidence type="ECO:0000256" key="1">
    <source>
        <dbReference type="SAM" id="MobiDB-lite"/>
    </source>
</evidence>
<dbReference type="Gene3D" id="2.30.30.490">
    <property type="match status" value="1"/>
</dbReference>
<feature type="region of interest" description="Disordered" evidence="1">
    <location>
        <begin position="2243"/>
        <end position="2298"/>
    </location>
</feature>
<feature type="compositionally biased region" description="Low complexity" evidence="1">
    <location>
        <begin position="1850"/>
        <end position="1859"/>
    </location>
</feature>
<sequence>MDCMSILPEVTQVQATPIMCATQIIEVPSFQHCPSPPKQYSILENIEACDVSRLSTEVQHEALRCLDFQGQPEQRAGMLNTSYISNSEEEQRALKLLPLSSYLLDSKSIASACKVDIDVVQSLAQVPLQSTGCRHAQVTFKKGPVLEIQATDLNHHSAEWVARGPPTSSLQDHQDSHFSSGMTHDSAGCDAPAEELQLVLSMLQVTSQHIPLPADVGEPGALLTVERQPAASSELEGGPEHLPAHVGEPGALLTVERQSASSSELEGGPEVLPAHVGEPGALLTVERQPAASAALEGEHEVLPAHVGEPGALLTVERQPAASAALEGGPEHLPAHVGAPGALLTVEGQPAASAAFEGGPEHLQAHVGEPGALLTVERDELKPSSDSGSMEVDPRAFPHTGSEGDPALLGSETSTLPDSYCGAQPDLRTTANRLHKGLIQGDAALSVASVVLTEALKVTMAAAFGTKVTAKHREELEVRKTMDQWELVLLSSLQYVGMPQFEGPNVEEELPDELLSKEELEAYLVNFPGCLSEKGGASIAATPIKGASIEDPKKGIHTAHHSCQTNNANSPSTALTPLFTSHNGHATSPLTCDGHSGVTPHGLYHLFSPCTLYDGIMPLHSGPSTSGQLHAPGDQSTCLQEPHNLNMQQDPVPKGHELGLGKRCEKMEVLFPHPNHLPSEDTEECLLSTSTLSANAAAAPSFVGLCDSDSAEGPHSNVGTTVNDNPHEVELGPTCLQASLDEVVLCSVGGEEKGMDMQAKGDASCQVGDLTLAHISKESRVETIVAEESDVEVLVAGADSISIDEAGSTFARCHVVNSSSAAAELSGSEIQELTLNPVIAPRKNKGSEDLLERTPEQQQGSLKQSNMLHAPASFAESAVYTTPLRSTFSDVSGASGSGSSPVTRSQSKLRSGGSTRGVLLGSLNKASPPTEHLTLADKVDLAFDSGEDAARRPQEGARSEGLQLLQCQDPAAEEQSTPALFPSVIRSPVLPRGPTVPDKPAVLWEFCVDAGPLQTLSLKPPELAGKVAMRASQQAVEELQLFLESGEDGDTDQPGEDVALDKVPAADMGDRTPAPTTHDALKGVVDLVSHSGGRSSSEDLTLSPDAIQCLEGAHWASCFSTVHTTQDRIHTSDAATAAGSVAHPPPPSGTAATLSTASPDSPRQNACSFVPATLPSPSTTLKSKAGFSEPPIMSKESGTSRKDKTLRPLISRQGQPSPKSTGAAGKPRSTLVPYMLQLQHLAQTSGLSADVAVSKEGPSSHPASNLSTLDQTQTDPEALPVRKALGQTAQAGSGTPANLKHVQALQSEHHGIRSGTYLAKPKQNESHVKGFNNTGRKRTYRERQSIALQAQQQTRAKVNAVTAAAAAAAAAARYKQAALMSHRGADAVAGMSASSCRGSVKSLSRPGLPVNYYDSHYQTKDHNKDCSHVEEGGKLPALNVSLLQVATTGDKDSNPSSSNPSVAIVAVTPVVVLPHSMPVVGDAGVGRPPYATAANNHAPAHNSSRHRRRVLLSSDSDSGSPDTLAAEDSDKLLQEDSVRVLPAECAKQQAQDMKTLHEGRPMRKRQRPSRFEGYISPSQALEQMTTEAAAAITCEGPQRGGGSTANNGEQIDLVSDQDLGDGAGEQAGETTETCSESLRGFRGVSKRLGAAKGGGHGNIDVSSHREAVEGPASGVNGSESMAGKDGGHQFQFDESIDPFPQYQRRRSKSLKMLMQEDRDTRPLDGVARAGGGGATEGGRKHNACLDTTPRGSGRLVTPAPASSIDASNYQSLSTTSRQPSLSPRALAVNIGDLLGGLAKSPSPYRLRNLEEKPKESDHKAKLGCSKCRWSLGGCGACRAAAAAGSTVGGATAAAAAPSNRTRSRRSTAEATPPCSAVAGVRSTRTPVTTPTEYPSGAAAMAVMPDSPAAALHEAAAPAVMSPRTRARSSTPSDKSGFTGIVDQTKRQRSKGLFGGLVFVLTGFSKQALKQGLSEVIRCQGGIIQDEPEGPSSTAPATNSVRNPSLRAASTRSSPPATGSVAGRRKSGMVTTPSLHNKQSIQVEPGSGVTPPLLYDGPPDVVVAENCEKRTMRLLCALSRGVAVLSERWVRDCVARCRFIRPDSEPQEYILRPPNPHLRSAGVFSGLRAYLHGSPKFTSDMRKLLMYGGATLKQEFEEEVKVGNAKLLEASVDVVVMEAAKTSMQDERRGSSGDGFTKDHKSMEQCDRDEQLRRKRVERSMRRFRIPLMDKECVFTTVLAGKLPENWPSSGVSSQEGKDVRTNKKRPESPPELQLLPRSCEKPDLEDSEQRKRLRVQGAEAKAEEFGKMDIEKGVLGNTASCAQILLVKSTVTTLPGSLSLRCNLQSQETDFSFGLRSIDVKAREQGQDSRHPVNSIPSKAEGPEEPLDKVARSEPADALRDNPLTSSGQSKQQSRHTILPCRRADQMRRTSPTVSGQEALPSTRTLDATVSTCFLWLDEPIPTTALQATSTSIMSSPHRMCQSGFSLKCGTTGAVHTIRLKDFVELVPQPGEIYPRVVQLDALWSEQPSDNLIRMYIRCTRLYRPQETPFCLGAHATSGLPQVFMSDHVEEMVPVQCVLRRVIVHVEPSVGRPSPSSASSATLMDSTHRSGSEAGKGVQTGVQNLTSDSCTRDLISNPLQSNVAMLQEYACCFHYNHITMLLGSLMKT</sequence>
<feature type="region of interest" description="Disordered" evidence="1">
    <location>
        <begin position="1248"/>
        <end position="1270"/>
    </location>
</feature>
<dbReference type="InterPro" id="IPR001025">
    <property type="entry name" value="BAH_dom"/>
</dbReference>
<dbReference type="Gene3D" id="3.40.50.10190">
    <property type="entry name" value="BRCT domain"/>
    <property type="match status" value="1"/>
</dbReference>
<evidence type="ECO:0000259" key="2">
    <source>
        <dbReference type="PROSITE" id="PS50172"/>
    </source>
</evidence>
<dbReference type="InterPro" id="IPR036420">
    <property type="entry name" value="BRCT_dom_sf"/>
</dbReference>
<feature type="compositionally biased region" description="Basic and acidic residues" evidence="1">
    <location>
        <begin position="2361"/>
        <end position="2370"/>
    </location>
</feature>
<feature type="compositionally biased region" description="Basic and acidic residues" evidence="1">
    <location>
        <begin position="2277"/>
        <end position="2289"/>
    </location>
</feature>
<feature type="compositionally biased region" description="Low complexity" evidence="1">
    <location>
        <begin position="1510"/>
        <end position="1523"/>
    </location>
</feature>
<feature type="region of interest" description="Disordered" evidence="1">
    <location>
        <begin position="1316"/>
        <end position="1337"/>
    </location>
</feature>
<dbReference type="GO" id="GO:0003682">
    <property type="term" value="F:chromatin binding"/>
    <property type="evidence" value="ECO:0007669"/>
    <property type="project" value="InterPro"/>
</dbReference>
<feature type="region of interest" description="Disordered" evidence="1">
    <location>
        <begin position="1850"/>
        <end position="1888"/>
    </location>
</feature>
<dbReference type="PROSITE" id="PS50172">
    <property type="entry name" value="BRCT"/>
    <property type="match status" value="1"/>
</dbReference>
<feature type="compositionally biased region" description="Polar residues" evidence="1">
    <location>
        <begin position="1149"/>
        <end position="1166"/>
    </location>
</feature>
<feature type="compositionally biased region" description="Basic and acidic residues" evidence="1">
    <location>
        <begin position="2254"/>
        <end position="2267"/>
    </location>
</feature>
<feature type="region of interest" description="Disordered" evidence="1">
    <location>
        <begin position="2181"/>
        <end position="2212"/>
    </location>
</feature>
<dbReference type="InterPro" id="IPR001357">
    <property type="entry name" value="BRCT_dom"/>
</dbReference>
<feature type="compositionally biased region" description="Polar residues" evidence="1">
    <location>
        <begin position="900"/>
        <end position="912"/>
    </location>
</feature>
<feature type="compositionally biased region" description="Polar residues" evidence="1">
    <location>
        <begin position="1260"/>
        <end position="1270"/>
    </location>
</feature>
<feature type="compositionally biased region" description="Polar residues" evidence="1">
    <location>
        <begin position="2402"/>
        <end position="2415"/>
    </location>
</feature>
<dbReference type="SMART" id="SM00292">
    <property type="entry name" value="BRCT"/>
    <property type="match status" value="1"/>
</dbReference>
<feature type="region of interest" description="Disordered" evidence="1">
    <location>
        <begin position="1648"/>
        <end position="1699"/>
    </location>
</feature>
<feature type="domain" description="BAH" evidence="3">
    <location>
        <begin position="2495"/>
        <end position="2618"/>
    </location>
</feature>
<dbReference type="InterPro" id="IPR043151">
    <property type="entry name" value="BAH_sf"/>
</dbReference>
<feature type="compositionally biased region" description="Low complexity" evidence="1">
    <location>
        <begin position="1879"/>
        <end position="1888"/>
    </location>
</feature>
<dbReference type="SUPFAM" id="SSF52113">
    <property type="entry name" value="BRCT domain"/>
    <property type="match status" value="1"/>
</dbReference>
<keyword evidence="5" id="KW-1185">Reference proteome</keyword>
<name>A0A250XGY0_9CHLO</name>
<feature type="region of interest" description="Disordered" evidence="1">
    <location>
        <begin position="379"/>
        <end position="412"/>
    </location>
</feature>
<feature type="compositionally biased region" description="Low complexity" evidence="1">
    <location>
        <begin position="1489"/>
        <end position="1501"/>
    </location>
</feature>
<evidence type="ECO:0000259" key="3">
    <source>
        <dbReference type="PROSITE" id="PS51038"/>
    </source>
</evidence>
<feature type="compositionally biased region" description="Polar residues" evidence="1">
    <location>
        <begin position="166"/>
        <end position="183"/>
    </location>
</feature>
<dbReference type="PROSITE" id="PS51038">
    <property type="entry name" value="BAH"/>
    <property type="match status" value="1"/>
</dbReference>
<feature type="region of interest" description="Disordered" evidence="1">
    <location>
        <begin position="2589"/>
        <end position="2619"/>
    </location>
</feature>
<feature type="compositionally biased region" description="Basic and acidic residues" evidence="1">
    <location>
        <begin position="2182"/>
        <end position="2210"/>
    </location>
</feature>
<feature type="compositionally biased region" description="Polar residues" evidence="1">
    <location>
        <begin position="1763"/>
        <end position="1780"/>
    </location>
</feature>
<organism evidence="4 5">
    <name type="scientific">Chlamydomonas eustigma</name>
    <dbReference type="NCBI Taxonomy" id="1157962"/>
    <lineage>
        <taxon>Eukaryota</taxon>
        <taxon>Viridiplantae</taxon>
        <taxon>Chlorophyta</taxon>
        <taxon>core chlorophytes</taxon>
        <taxon>Chlorophyceae</taxon>
        <taxon>CS clade</taxon>
        <taxon>Chlamydomonadales</taxon>
        <taxon>Chlamydomonadaceae</taxon>
        <taxon>Chlamydomonas</taxon>
    </lineage>
</organism>
<feature type="region of interest" description="Disordered" evidence="1">
    <location>
        <begin position="1714"/>
        <end position="1782"/>
    </location>
</feature>
<accession>A0A250XGY0</accession>
<protein>
    <recommendedName>
        <fullName evidence="6">BRCT domain-containing protein</fullName>
    </recommendedName>
</protein>
<feature type="compositionally biased region" description="Polar residues" evidence="1">
    <location>
        <begin position="1989"/>
        <end position="2015"/>
    </location>
</feature>
<feature type="domain" description="BRCT" evidence="2">
    <location>
        <begin position="2044"/>
        <end position="2105"/>
    </location>
</feature>
<feature type="region of interest" description="Disordered" evidence="1">
    <location>
        <begin position="227"/>
        <end position="246"/>
    </location>
</feature>
<feature type="region of interest" description="Disordered" evidence="1">
    <location>
        <begin position="1135"/>
        <end position="1226"/>
    </location>
</feature>
<comment type="caution">
    <text evidence="4">The sequence shown here is derived from an EMBL/GenBank/DDBJ whole genome shotgun (WGS) entry which is preliminary data.</text>
</comment>
<gene>
    <name evidence="4" type="ORF">CEUSTIGMA_g9597.t1</name>
</gene>
<feature type="region of interest" description="Disordered" evidence="1">
    <location>
        <begin position="1982"/>
        <end position="2050"/>
    </location>
</feature>
<feature type="compositionally biased region" description="Low complexity" evidence="1">
    <location>
        <begin position="1915"/>
        <end position="1931"/>
    </location>
</feature>
<feature type="region of interest" description="Disordered" evidence="1">
    <location>
        <begin position="2361"/>
        <end position="2439"/>
    </location>
</feature>
<dbReference type="OrthoDB" id="552979at2759"/>
<feature type="region of interest" description="Disordered" evidence="1">
    <location>
        <begin position="163"/>
        <end position="186"/>
    </location>
</feature>
<feature type="compositionally biased region" description="Basic and acidic residues" evidence="1">
    <location>
        <begin position="2385"/>
        <end position="2399"/>
    </location>
</feature>
<feature type="region of interest" description="Disordered" evidence="1">
    <location>
        <begin position="1915"/>
        <end position="1938"/>
    </location>
</feature>
<feature type="compositionally biased region" description="Polar residues" evidence="1">
    <location>
        <begin position="2027"/>
        <end position="2040"/>
    </location>
</feature>
<reference evidence="4 5" key="1">
    <citation type="submission" date="2017-08" db="EMBL/GenBank/DDBJ databases">
        <title>Acidophilic green algal genome provides insights into adaptation to an acidic environment.</title>
        <authorList>
            <person name="Hirooka S."/>
            <person name="Hirose Y."/>
            <person name="Kanesaki Y."/>
            <person name="Higuchi S."/>
            <person name="Fujiwara T."/>
            <person name="Onuma R."/>
            <person name="Era A."/>
            <person name="Ohbayashi R."/>
            <person name="Uzuka A."/>
            <person name="Nozaki H."/>
            <person name="Yoshikawa H."/>
            <person name="Miyagishima S.Y."/>
        </authorList>
    </citation>
    <scope>NUCLEOTIDE SEQUENCE [LARGE SCALE GENOMIC DNA]</scope>
    <source>
        <strain evidence="4 5">NIES-2499</strain>
    </source>
</reference>